<proteinExistence type="predicted"/>
<reference evidence="1 2" key="1">
    <citation type="journal article" date="2009" name="Genome Biol.">
        <title>Community-wide analysis of microbial genome sequence signatures.</title>
        <authorList>
            <person name="Dick G.J."/>
            <person name="Andersson A.F."/>
            <person name="Baker B.J."/>
            <person name="Simmons S.L."/>
            <person name="Thomas B.C."/>
            <person name="Yelton A.P."/>
            <person name="Banfield J.F."/>
        </authorList>
    </citation>
    <scope>NUCLEOTIDE SEQUENCE [LARGE SCALE GENOMIC DNA]</scope>
    <source>
        <strain evidence="1">ARMAN-2</strain>
    </source>
</reference>
<name>C7DG21_MICA2</name>
<organism evidence="1 2">
    <name type="scientific">Candidatus Micrarchaeum acidiphilum ARMAN-2</name>
    <dbReference type="NCBI Taxonomy" id="425595"/>
    <lineage>
        <taxon>Archaea</taxon>
        <taxon>Candidatus Micrarchaeota</taxon>
        <taxon>Candidatus Micrarchaeia</taxon>
        <taxon>Candidatus Micrarchaeales</taxon>
        <taxon>Candidatus Micrarchaeaceae</taxon>
        <taxon>Candidatus Micrarchaeum</taxon>
    </lineage>
</organism>
<evidence type="ECO:0008006" key="3">
    <source>
        <dbReference type="Google" id="ProtNLM"/>
    </source>
</evidence>
<accession>C7DG21</accession>
<protein>
    <recommendedName>
        <fullName evidence="3">NurA domain-containing protein</fullName>
    </recommendedName>
</protein>
<dbReference type="AlphaFoldDB" id="C7DG21"/>
<gene>
    <name evidence="1" type="ORF">UNLARM2_0029</name>
</gene>
<keyword evidence="2" id="KW-1185">Reference proteome</keyword>
<evidence type="ECO:0000313" key="1">
    <source>
        <dbReference type="EMBL" id="EET90491.1"/>
    </source>
</evidence>
<evidence type="ECO:0000313" key="2">
    <source>
        <dbReference type="Proteomes" id="UP000332487"/>
    </source>
</evidence>
<reference evidence="1 2" key="2">
    <citation type="journal article" date="2010" name="Proc. Natl. Acad. Sci. U.S.A.">
        <title>Enigmatic, ultrasmall, uncultivated Archaea.</title>
        <authorList>
            <person name="Baker B.J."/>
            <person name="Comolli L.R."/>
            <person name="Dick G.J."/>
            <person name="Hauser L.J."/>
            <person name="Hyatt D."/>
            <person name="Dill B.D."/>
            <person name="Land M.L."/>
            <person name="Verberkmoes N.C."/>
            <person name="Hettich R.L."/>
            <person name="Banfield J.F."/>
        </authorList>
    </citation>
    <scope>NUCLEOTIDE SEQUENCE [LARGE SCALE GENOMIC DNA]</scope>
    <source>
        <strain evidence="1">ARMAN-2</strain>
    </source>
</reference>
<sequence>MGNPDEFTFEKLLFQKSWGDYTRYVEESQMILEQEIKENVKNEKQFVKEIRESEEFKRLDVKGFNAEKLAWASRNLKEGNVIGIDGTRSLYQLFSGVRCQIGVVAVNYVGERIEKSFFVSEALYREESGDVVKRIKDRIESSEDISDFALRGLMSYREREMGLEPKFANRYKMFHGSLIPFEMLTELGRLKAFKINITLLQRLIDDKKCFSVVSQSNDKSLYYFGLAMDEGQYASVPGYNYGKLLANKKDFLVREKWEAKDWDLIQEFIKNYAERIKIGIIKVNKHRPYVFQAYEDIFDEAAHIIASDSMFQKEKGFPLLIDYADTLCSEYFSSSQFSKRMEWQLAKEDAFLTESSERGRRKKR</sequence>
<dbReference type="EMBL" id="GG697236">
    <property type="protein sequence ID" value="EET90491.1"/>
    <property type="molecule type" value="Genomic_DNA"/>
</dbReference>
<dbReference type="Proteomes" id="UP000332487">
    <property type="component" value="Unassembled WGS sequence"/>
</dbReference>